<dbReference type="InterPro" id="IPR047216">
    <property type="entry name" value="Endonuclease_DUF559_bact"/>
</dbReference>
<feature type="domain" description="Type ISP restriction-modification enzyme LLaBIII C-terminal specificity" evidence="4">
    <location>
        <begin position="508"/>
        <end position="696"/>
    </location>
</feature>
<dbReference type="PANTHER" id="PTHR38590">
    <property type="entry name" value="BLL0828 PROTEIN"/>
    <property type="match status" value="1"/>
</dbReference>
<proteinExistence type="predicted"/>
<feature type="compositionally biased region" description="Polar residues" evidence="1">
    <location>
        <begin position="861"/>
        <end position="870"/>
    </location>
</feature>
<comment type="caution">
    <text evidence="6">The sequence shown here is derived from an EMBL/GenBank/DDBJ whole genome shotgun (WGS) entry which is preliminary data.</text>
</comment>
<feature type="compositionally biased region" description="Low complexity" evidence="1">
    <location>
        <begin position="718"/>
        <end position="737"/>
    </location>
</feature>
<feature type="domain" description="Type ISP restriction-modification enzyme coupler" evidence="5">
    <location>
        <begin position="3"/>
        <end position="124"/>
    </location>
</feature>
<evidence type="ECO:0000256" key="1">
    <source>
        <dbReference type="SAM" id="MobiDB-lite"/>
    </source>
</evidence>
<dbReference type="InterPro" id="IPR007569">
    <property type="entry name" value="DUF559"/>
</dbReference>
<dbReference type="Pfam" id="PF04480">
    <property type="entry name" value="DUF559"/>
    <property type="match status" value="1"/>
</dbReference>
<dbReference type="Gene3D" id="3.40.50.150">
    <property type="entry name" value="Vaccinia Virus protein VP39"/>
    <property type="match status" value="1"/>
</dbReference>
<dbReference type="InterPro" id="IPR053980">
    <property type="entry name" value="ISP_coupler"/>
</dbReference>
<organism evidence="6 7">
    <name type="scientific">Candidatus Rhodoblastus alkanivorans</name>
    <dbReference type="NCBI Taxonomy" id="2954117"/>
    <lineage>
        <taxon>Bacteria</taxon>
        <taxon>Pseudomonadati</taxon>
        <taxon>Pseudomonadota</taxon>
        <taxon>Alphaproteobacteria</taxon>
        <taxon>Hyphomicrobiales</taxon>
        <taxon>Rhodoblastaceae</taxon>
        <taxon>Rhodoblastus</taxon>
    </lineage>
</organism>
<reference evidence="6" key="1">
    <citation type="journal article" date="2022" name="ISME J.">
        <title>Identification of active gaseous-alkane degraders at natural gas seeps.</title>
        <authorList>
            <person name="Farhan Ul Haque M."/>
            <person name="Hernandez M."/>
            <person name="Crombie A.T."/>
            <person name="Murrell J.C."/>
        </authorList>
    </citation>
    <scope>NUCLEOTIDE SEQUENCE</scope>
    <source>
        <strain evidence="6">PC2</strain>
    </source>
</reference>
<protein>
    <submittedName>
        <fullName evidence="6">DUF559 domain-containing protein</fullName>
    </submittedName>
</protein>
<dbReference type="InterPro" id="IPR011335">
    <property type="entry name" value="Restrct_endonuc-II-like"/>
</dbReference>
<dbReference type="PANTHER" id="PTHR38590:SF1">
    <property type="entry name" value="BLL0828 PROTEIN"/>
    <property type="match status" value="1"/>
</dbReference>
<dbReference type="InterPro" id="IPR002052">
    <property type="entry name" value="DNA_methylase_N6_adenine_CS"/>
</dbReference>
<evidence type="ECO:0000313" key="7">
    <source>
        <dbReference type="Proteomes" id="UP001139104"/>
    </source>
</evidence>
<sequence length="1066" mass="121571">MAQFSTDLPAVLEALREKIDDAYTTNAPFREAAAKFLDLARQTINPSVSEADVREMLIQHILTEEIFAHVFNEGDFHRENNIAKELYALEAKFFTGAVKRDTLKKLETYYAAIRANAAQISNHSEKQTFLKLIYERFYKVYNPKAADRLGVVYTPNEIVKFMIEGADWLCSKHFKKTLIDRDVEILDPATGTGTFICELLEHFRGQPDKLTHKYKEELHANEVAILPYYVANLNIEATYAAITGQFAEYPNLCFVDTLDNTTALGVKTGQHVGDLFGALSDENIERIKRQNRRKISVIIGNPPYNANQQNENDNNKNRTYRDIDERIKNSYIKASTAQKTKLYDMYARFFRWASDRLHDDGVLAFVSNSSFIDARTYDGFRKIVAEEFHEIWLVDLKGNARTSGERRRREGGNVFEDQIRVGIAISFFVKKRKASGCTIRYQAVDDYLKSDDKRVFLRERLPERRFIFVKPDAKQNWLGQTENDWADLIPVATKETKAATSKAKERALFRLFSLGVVTNRDEWVYDDNEAHLADKVSFLIDTYNANCDIIRRLSASATDLSKLNSAIKWTRAVKRDLLNGIRYVFDVNKIFVSDYRPFIRKNIYFSRNLNEMLYQIPLLFGPGAGKNVGICYVAEERANFSVFAIGNIPNKDFFMPSAAQVLARFSFSDSNTAIDNITDWGLKQFRAHYGKAATSPSPLAGEGVSLRSSETDEGFSGERGSPSSGAAAATPSSGASRHLLPQGEKGVAKRAQMLNFARKMRKEPTEAEKTLWHILRGRRFSGFKFRRQAPIGPYIADFVCFEARLIVEADGSQHAESTADAERDAWFAGQGFRVRRFWNAEILAQREVVEETLWHDLAGRTPSSGTSGNLLSRGEKESGRTRRTRPITKDAIFHYVYGVLHDPVYREKYALNLKRDFPRLPFYPDFWAWADWGERLMALHIGYESVEAWPIVRTDTPDEKARAAGVAPKPILKSDPVSGTIRLDTETTLSGIPPKAFDYRLGNRSGLDWILDQHKEKTPKDPTIREKFNTYRFADYKEKVIDLIARVTRVSVETVEIVEAMKRADR</sequence>
<feature type="region of interest" description="Disordered" evidence="1">
    <location>
        <begin position="694"/>
        <end position="744"/>
    </location>
</feature>
<dbReference type="PRINTS" id="PR00507">
    <property type="entry name" value="N12N6MTFRASE"/>
</dbReference>
<feature type="domain" description="Type ISP restriction-modification enzyme LLaBIII C-terminal specificity" evidence="4">
    <location>
        <begin position="869"/>
        <end position="1043"/>
    </location>
</feature>
<keyword evidence="7" id="KW-1185">Reference proteome</keyword>
<evidence type="ECO:0000313" key="6">
    <source>
        <dbReference type="EMBL" id="MCI4683362.1"/>
    </source>
</evidence>
<evidence type="ECO:0000259" key="3">
    <source>
        <dbReference type="Pfam" id="PF07669"/>
    </source>
</evidence>
<dbReference type="InterPro" id="IPR011639">
    <property type="entry name" value="MethylTrfase_TaqI-like_dom"/>
</dbReference>
<dbReference type="SUPFAM" id="SSF53335">
    <property type="entry name" value="S-adenosyl-L-methionine-dependent methyltransferases"/>
    <property type="match status" value="1"/>
</dbReference>
<dbReference type="Gene3D" id="3.40.960.10">
    <property type="entry name" value="VSR Endonuclease"/>
    <property type="match status" value="1"/>
</dbReference>
<dbReference type="CDD" id="cd01038">
    <property type="entry name" value="Endonuclease_DUF559"/>
    <property type="match status" value="1"/>
</dbReference>
<dbReference type="Pfam" id="PF18135">
    <property type="entry name" value="Type_ISP_C"/>
    <property type="match status" value="2"/>
</dbReference>
<evidence type="ECO:0000259" key="2">
    <source>
        <dbReference type="Pfam" id="PF04480"/>
    </source>
</evidence>
<feature type="domain" description="DUF559" evidence="2">
    <location>
        <begin position="754"/>
        <end position="854"/>
    </location>
</feature>
<dbReference type="RefSeq" id="WP_243067320.1">
    <property type="nucleotide sequence ID" value="NZ_JAIVFK010000065.1"/>
</dbReference>
<feature type="region of interest" description="Disordered" evidence="1">
    <location>
        <begin position="859"/>
        <end position="882"/>
    </location>
</feature>
<dbReference type="PROSITE" id="PS00092">
    <property type="entry name" value="N6_MTASE"/>
    <property type="match status" value="1"/>
</dbReference>
<evidence type="ECO:0000259" key="5">
    <source>
        <dbReference type="Pfam" id="PF22240"/>
    </source>
</evidence>
<dbReference type="SUPFAM" id="SSF52980">
    <property type="entry name" value="Restriction endonuclease-like"/>
    <property type="match status" value="1"/>
</dbReference>
<dbReference type="Proteomes" id="UP001139104">
    <property type="component" value="Unassembled WGS sequence"/>
</dbReference>
<accession>A0ABS9Z9Q8</accession>
<dbReference type="InterPro" id="IPR029063">
    <property type="entry name" value="SAM-dependent_MTases_sf"/>
</dbReference>
<dbReference type="Pfam" id="PF07669">
    <property type="entry name" value="Eco57I"/>
    <property type="match status" value="1"/>
</dbReference>
<name>A0ABS9Z9Q8_9HYPH</name>
<evidence type="ECO:0000259" key="4">
    <source>
        <dbReference type="Pfam" id="PF18135"/>
    </source>
</evidence>
<gene>
    <name evidence="6" type="ORF">K2U94_11375</name>
</gene>
<feature type="domain" description="Type II methyltransferase M.TaqI-like" evidence="3">
    <location>
        <begin position="286"/>
        <end position="398"/>
    </location>
</feature>
<dbReference type="InterPro" id="IPR041635">
    <property type="entry name" value="Type_ISP_LLaBIII_C"/>
</dbReference>
<dbReference type="EMBL" id="JAIVFP010000001">
    <property type="protein sequence ID" value="MCI4683362.1"/>
    <property type="molecule type" value="Genomic_DNA"/>
</dbReference>
<dbReference type="Pfam" id="PF22240">
    <property type="entry name" value="ISP_coupler"/>
    <property type="match status" value="1"/>
</dbReference>